<dbReference type="EMBL" id="FZOF01000009">
    <property type="protein sequence ID" value="SNS86265.1"/>
    <property type="molecule type" value="Genomic_DNA"/>
</dbReference>
<feature type="transmembrane region" description="Helical" evidence="2">
    <location>
        <begin position="224"/>
        <end position="244"/>
    </location>
</feature>
<evidence type="ECO:0000259" key="4">
    <source>
        <dbReference type="Pfam" id="PF07987"/>
    </source>
</evidence>
<dbReference type="AlphaFoldDB" id="A0A239HY93"/>
<dbReference type="Gene3D" id="2.60.40.2230">
    <property type="entry name" value="Uncharacterised protein YcnI-like PF07987, DUF1775"/>
    <property type="match status" value="1"/>
</dbReference>
<sequence>MNTVMRRATALAAVTGAAVLATAVPAFAHVSVQPGNAAKGGYSTVAFKVPNEDDKASTIKVEVNLPGDHPIASVSVQPVPGWTAQITKTKLKTPLKTGHGDLTEAVTKITWSGGKIKPGEFQQFPVSLGPLPEDTDQLVFKALQTYDNKDVVRWIEEQQKGEEEPEHPAPVLTLADAADDGHGHDDATSDDKKDDAKAEAVSATGDAATEKAASADAGDTTARVLGIVGIVVGVLGVAFGVVAGRRRGKGTPSA</sequence>
<evidence type="ECO:0000313" key="5">
    <source>
        <dbReference type="EMBL" id="SNS86265.1"/>
    </source>
</evidence>
<feature type="signal peptide" evidence="3">
    <location>
        <begin position="1"/>
        <end position="28"/>
    </location>
</feature>
<dbReference type="OrthoDB" id="9810871at2"/>
<keyword evidence="2" id="KW-0812">Transmembrane</keyword>
<evidence type="ECO:0000256" key="1">
    <source>
        <dbReference type="SAM" id="MobiDB-lite"/>
    </source>
</evidence>
<dbReference type="RefSeq" id="WP_089225372.1">
    <property type="nucleotide sequence ID" value="NZ_FZOF01000009.1"/>
</dbReference>
<dbReference type="CDD" id="cd08545">
    <property type="entry name" value="YcnI_like"/>
    <property type="match status" value="1"/>
</dbReference>
<feature type="compositionally biased region" description="Basic and acidic residues" evidence="1">
    <location>
        <begin position="179"/>
        <end position="198"/>
    </location>
</feature>
<accession>A0A239HY93</accession>
<evidence type="ECO:0000313" key="6">
    <source>
        <dbReference type="Proteomes" id="UP000198280"/>
    </source>
</evidence>
<name>A0A239HY93_9ACTN</name>
<dbReference type="InterPro" id="IPR012533">
    <property type="entry name" value="YcnI-copper_dom"/>
</dbReference>
<keyword evidence="2" id="KW-1133">Transmembrane helix</keyword>
<dbReference type="InterPro" id="IPR038507">
    <property type="entry name" value="YcnI-like_sf"/>
</dbReference>
<keyword evidence="3" id="KW-0732">Signal</keyword>
<keyword evidence="6" id="KW-1185">Reference proteome</keyword>
<feature type="chain" id="PRO_5013212406" description="YncI copper-binding domain-containing protein" evidence="3">
    <location>
        <begin position="29"/>
        <end position="254"/>
    </location>
</feature>
<proteinExistence type="predicted"/>
<reference evidence="5 6" key="1">
    <citation type="submission" date="2017-06" db="EMBL/GenBank/DDBJ databases">
        <authorList>
            <person name="Kim H.J."/>
            <person name="Triplett B.A."/>
        </authorList>
    </citation>
    <scope>NUCLEOTIDE SEQUENCE [LARGE SCALE GENOMIC DNA]</scope>
    <source>
        <strain evidence="5 6">CGMCC 4.1858</strain>
    </source>
</reference>
<feature type="domain" description="YncI copper-binding" evidence="4">
    <location>
        <begin position="29"/>
        <end position="174"/>
    </location>
</feature>
<dbReference type="Proteomes" id="UP000198280">
    <property type="component" value="Unassembled WGS sequence"/>
</dbReference>
<evidence type="ECO:0000256" key="3">
    <source>
        <dbReference type="SAM" id="SignalP"/>
    </source>
</evidence>
<feature type="compositionally biased region" description="Low complexity" evidence="1">
    <location>
        <begin position="202"/>
        <end position="216"/>
    </location>
</feature>
<keyword evidence="2" id="KW-0472">Membrane</keyword>
<gene>
    <name evidence="5" type="ORF">SAMN05216252_109165</name>
</gene>
<protein>
    <recommendedName>
        <fullName evidence="4">YncI copper-binding domain-containing protein</fullName>
    </recommendedName>
</protein>
<feature type="region of interest" description="Disordered" evidence="1">
    <location>
        <begin position="176"/>
        <end position="216"/>
    </location>
</feature>
<dbReference type="Pfam" id="PF07987">
    <property type="entry name" value="DUF1775"/>
    <property type="match status" value="1"/>
</dbReference>
<evidence type="ECO:0000256" key="2">
    <source>
        <dbReference type="SAM" id="Phobius"/>
    </source>
</evidence>
<organism evidence="5 6">
    <name type="scientific">Actinacidiphila glaucinigra</name>
    <dbReference type="NCBI Taxonomy" id="235986"/>
    <lineage>
        <taxon>Bacteria</taxon>
        <taxon>Bacillati</taxon>
        <taxon>Actinomycetota</taxon>
        <taxon>Actinomycetes</taxon>
        <taxon>Kitasatosporales</taxon>
        <taxon>Streptomycetaceae</taxon>
        <taxon>Actinacidiphila</taxon>
    </lineage>
</organism>